<gene>
    <name evidence="5" type="ORF">GCM10010406_23740</name>
</gene>
<dbReference type="SUPFAM" id="SSF53850">
    <property type="entry name" value="Periplasmic binding protein-like II"/>
    <property type="match status" value="1"/>
</dbReference>
<name>A0ABN3LRJ3_9ACTN</name>
<protein>
    <submittedName>
        <fullName evidence="5">Substrate-binding domain-containing protein</fullName>
    </submittedName>
</protein>
<evidence type="ECO:0000313" key="6">
    <source>
        <dbReference type="Proteomes" id="UP001501358"/>
    </source>
</evidence>
<keyword evidence="3" id="KW-0472">Membrane</keyword>
<feature type="domain" description="PBP" evidence="4">
    <location>
        <begin position="206"/>
        <end position="460"/>
    </location>
</feature>
<dbReference type="InterPro" id="IPR050811">
    <property type="entry name" value="Phosphate_ABC_transporter"/>
</dbReference>
<evidence type="ECO:0000256" key="3">
    <source>
        <dbReference type="SAM" id="Phobius"/>
    </source>
</evidence>
<proteinExistence type="predicted"/>
<accession>A0ABN3LRJ3</accession>
<evidence type="ECO:0000313" key="5">
    <source>
        <dbReference type="EMBL" id="GAA2486850.1"/>
    </source>
</evidence>
<sequence>MGSAAAVDTANTLLSFLTGLVGLLTALQAYGGLRKKIAFRVQLDAPVVPHEARGLVKLSLLQDGQELPHVSQVLLRVENTSLFDIERGDFQERLGFTFPGRTVVGVSVTEGASRERVGRELNFSGDQLWLPEMQLNRRDHIKLLVLVTGEGNEVEARGHIAGGTVVRDNRRRDSRRRWPLAVGACLVVLSVVALFVPGLGRGRTAEAAGPCAAGRLEITGSSAFSQVAEELAEEYRAACPKAQVEIEPTGSLDGLRGLEELGGSDADPSGRISVSDGPAASGFHLNGHPVGVAIFSVVVNQGTGVHDLTLDQIRGVYSGKWTNWNQLGGNNQRISVVSRGSESGTRRVFENKVLGGVEPAVSSDDCDRRDRSPRAAVLRCERGGTGELLTEINGNPGAVGYTEMSSAHRYPDVSPVQIEGRDPAIEPIRQGAYPYWTVEYFYTYGTPEEDSRAGAFLAWTNTDTAKNILRSYGYVPCVDRDTDLTESLCRPESEKPDPGQKAQGEE</sequence>
<organism evidence="5 6">
    <name type="scientific">Streptomyces thermolineatus</name>
    <dbReference type="NCBI Taxonomy" id="44033"/>
    <lineage>
        <taxon>Bacteria</taxon>
        <taxon>Bacillati</taxon>
        <taxon>Actinomycetota</taxon>
        <taxon>Actinomycetes</taxon>
        <taxon>Kitasatosporales</taxon>
        <taxon>Streptomycetaceae</taxon>
        <taxon>Streptomyces</taxon>
    </lineage>
</organism>
<evidence type="ECO:0000256" key="1">
    <source>
        <dbReference type="ARBA" id="ARBA00022729"/>
    </source>
</evidence>
<feature type="region of interest" description="Disordered" evidence="2">
    <location>
        <begin position="486"/>
        <end position="506"/>
    </location>
</feature>
<dbReference type="PANTHER" id="PTHR30570:SF1">
    <property type="entry name" value="PHOSPHATE-BINDING PROTEIN PSTS"/>
    <property type="match status" value="1"/>
</dbReference>
<keyword evidence="6" id="KW-1185">Reference proteome</keyword>
<evidence type="ECO:0000259" key="4">
    <source>
        <dbReference type="Pfam" id="PF12849"/>
    </source>
</evidence>
<dbReference type="Pfam" id="PF12849">
    <property type="entry name" value="PBP_like_2"/>
    <property type="match status" value="1"/>
</dbReference>
<keyword evidence="1" id="KW-0732">Signal</keyword>
<comment type="caution">
    <text evidence="5">The sequence shown here is derived from an EMBL/GenBank/DDBJ whole genome shotgun (WGS) entry which is preliminary data.</text>
</comment>
<keyword evidence="3" id="KW-0812">Transmembrane</keyword>
<feature type="transmembrane region" description="Helical" evidence="3">
    <location>
        <begin position="180"/>
        <end position="200"/>
    </location>
</feature>
<dbReference type="Proteomes" id="UP001501358">
    <property type="component" value="Unassembled WGS sequence"/>
</dbReference>
<dbReference type="PANTHER" id="PTHR30570">
    <property type="entry name" value="PERIPLASMIC PHOSPHATE BINDING COMPONENT OF PHOSPHATE ABC TRANSPORTER"/>
    <property type="match status" value="1"/>
</dbReference>
<dbReference type="InterPro" id="IPR024370">
    <property type="entry name" value="PBP_domain"/>
</dbReference>
<evidence type="ECO:0000256" key="2">
    <source>
        <dbReference type="SAM" id="MobiDB-lite"/>
    </source>
</evidence>
<reference evidence="5 6" key="1">
    <citation type="journal article" date="2019" name="Int. J. Syst. Evol. Microbiol.">
        <title>The Global Catalogue of Microorganisms (GCM) 10K type strain sequencing project: providing services to taxonomists for standard genome sequencing and annotation.</title>
        <authorList>
            <consortium name="The Broad Institute Genomics Platform"/>
            <consortium name="The Broad Institute Genome Sequencing Center for Infectious Disease"/>
            <person name="Wu L."/>
            <person name="Ma J."/>
        </authorList>
    </citation>
    <scope>NUCLEOTIDE SEQUENCE [LARGE SCALE GENOMIC DNA]</scope>
    <source>
        <strain evidence="5 6">JCM 6307</strain>
    </source>
</reference>
<dbReference type="EMBL" id="BAAATA010000011">
    <property type="protein sequence ID" value="GAA2486850.1"/>
    <property type="molecule type" value="Genomic_DNA"/>
</dbReference>
<dbReference type="Gene3D" id="3.40.190.10">
    <property type="entry name" value="Periplasmic binding protein-like II"/>
    <property type="match status" value="2"/>
</dbReference>
<feature type="transmembrane region" description="Helical" evidence="3">
    <location>
        <begin position="12"/>
        <end position="33"/>
    </location>
</feature>
<keyword evidence="3" id="KW-1133">Transmembrane helix</keyword>